<keyword evidence="2" id="KW-1185">Reference proteome</keyword>
<dbReference type="NCBIfam" id="TIGR03544">
    <property type="entry name" value="DivI1A_domain"/>
    <property type="match status" value="2"/>
</dbReference>
<evidence type="ECO:0000313" key="1">
    <source>
        <dbReference type="EMBL" id="KAB1636364.1"/>
    </source>
</evidence>
<dbReference type="NCBIfam" id="TIGR03543">
    <property type="entry name" value="divI1A_rptt_fam"/>
    <property type="match status" value="1"/>
</dbReference>
<proteinExistence type="predicted"/>
<reference evidence="1 2" key="1">
    <citation type="submission" date="2019-09" db="EMBL/GenBank/DDBJ databases">
        <title>Phylogeny of genus Pseudoclavibacter and closely related genus.</title>
        <authorList>
            <person name="Li Y."/>
        </authorList>
    </citation>
    <scope>NUCLEOTIDE SEQUENCE [LARGE SCALE GENOMIC DNA]</scope>
    <source>
        <strain evidence="1 2">THG-MD12</strain>
    </source>
</reference>
<comment type="caution">
    <text evidence="1">The sequence shown here is derived from an EMBL/GenBank/DDBJ whole genome shotgun (WGS) entry which is preliminary data.</text>
</comment>
<gene>
    <name evidence="1" type="ORF">F8O03_15490</name>
</gene>
<protein>
    <submittedName>
        <fullName evidence="1">DivIVA domain-containing protein</fullName>
    </submittedName>
</protein>
<organism evidence="1 2">
    <name type="scientific">Pseudoclavibacter terrae</name>
    <dbReference type="NCBI Taxonomy" id="1530195"/>
    <lineage>
        <taxon>Bacteria</taxon>
        <taxon>Bacillati</taxon>
        <taxon>Actinomycetota</taxon>
        <taxon>Actinomycetes</taxon>
        <taxon>Micrococcales</taxon>
        <taxon>Microbacteriaceae</taxon>
        <taxon>Pseudoclavibacter</taxon>
    </lineage>
</organism>
<name>A0A7J5AZ66_9MICO</name>
<dbReference type="OrthoDB" id="3480096at2"/>
<accession>A0A7J5AZ66</accession>
<dbReference type="InterPro" id="IPR019933">
    <property type="entry name" value="DivIVA_domain"/>
</dbReference>
<evidence type="ECO:0000313" key="2">
    <source>
        <dbReference type="Proteomes" id="UP000490386"/>
    </source>
</evidence>
<dbReference type="AlphaFoldDB" id="A0A7J5AZ66"/>
<dbReference type="InterPro" id="IPR019932">
    <property type="entry name" value="CHP03543"/>
</dbReference>
<dbReference type="EMBL" id="WBJX01000006">
    <property type="protein sequence ID" value="KAB1636364.1"/>
    <property type="molecule type" value="Genomic_DNA"/>
</dbReference>
<dbReference type="Proteomes" id="UP000490386">
    <property type="component" value="Unassembled WGS sequence"/>
</dbReference>
<sequence>MVGVSSTSFPLAPRGTLGYDAEEVDRAFRVARQRYDNFDNGTQGKRLSTSSIRHTAFTMRKGGYSAPHVDAALERLEDAVAIRERDEHIERVGREVFLRETKTTARAVLARLRREDGERFDRVSVLQRGYDVKEVDEFSGRLADFLRGGTAMSLREVRGVAFTPKRHGYKETQVDLLIDAVIDVMLAIR</sequence>